<keyword evidence="2" id="KW-1185">Reference proteome</keyword>
<dbReference type="Proteomes" id="UP000800039">
    <property type="component" value="Unassembled WGS sequence"/>
</dbReference>
<dbReference type="EMBL" id="ML976617">
    <property type="protein sequence ID" value="KAF1844319.1"/>
    <property type="molecule type" value="Genomic_DNA"/>
</dbReference>
<dbReference type="RefSeq" id="XP_040786882.1">
    <property type="nucleotide sequence ID" value="XM_040932071.1"/>
</dbReference>
<accession>A0A9P4GF59</accession>
<dbReference type="AlphaFoldDB" id="A0A9P4GF59"/>
<organism evidence="1 2">
    <name type="scientific">Cucurbitaria berberidis CBS 394.84</name>
    <dbReference type="NCBI Taxonomy" id="1168544"/>
    <lineage>
        <taxon>Eukaryota</taxon>
        <taxon>Fungi</taxon>
        <taxon>Dikarya</taxon>
        <taxon>Ascomycota</taxon>
        <taxon>Pezizomycotina</taxon>
        <taxon>Dothideomycetes</taxon>
        <taxon>Pleosporomycetidae</taxon>
        <taxon>Pleosporales</taxon>
        <taxon>Pleosporineae</taxon>
        <taxon>Cucurbitariaceae</taxon>
        <taxon>Cucurbitaria</taxon>
    </lineage>
</organism>
<dbReference type="GeneID" id="63849323"/>
<reference evidence="1" key="1">
    <citation type="submission" date="2020-01" db="EMBL/GenBank/DDBJ databases">
        <authorList>
            <consortium name="DOE Joint Genome Institute"/>
            <person name="Haridas S."/>
            <person name="Albert R."/>
            <person name="Binder M."/>
            <person name="Bloem J."/>
            <person name="Labutti K."/>
            <person name="Salamov A."/>
            <person name="Andreopoulos B."/>
            <person name="Baker S.E."/>
            <person name="Barry K."/>
            <person name="Bills G."/>
            <person name="Bluhm B.H."/>
            <person name="Cannon C."/>
            <person name="Castanera R."/>
            <person name="Culley D.E."/>
            <person name="Daum C."/>
            <person name="Ezra D."/>
            <person name="Gonzalez J.B."/>
            <person name="Henrissat B."/>
            <person name="Kuo A."/>
            <person name="Liang C."/>
            <person name="Lipzen A."/>
            <person name="Lutzoni F."/>
            <person name="Magnuson J."/>
            <person name="Mondo S."/>
            <person name="Nolan M."/>
            <person name="Ohm R."/>
            <person name="Pangilinan J."/>
            <person name="Park H.-J."/>
            <person name="Ramirez L."/>
            <person name="Alfaro M."/>
            <person name="Sun H."/>
            <person name="Tritt A."/>
            <person name="Yoshinaga Y."/>
            <person name="Zwiers L.-H."/>
            <person name="Turgeon B.G."/>
            <person name="Goodwin S.B."/>
            <person name="Spatafora J.W."/>
            <person name="Crous P.W."/>
            <person name="Grigoriev I.V."/>
        </authorList>
    </citation>
    <scope>NUCLEOTIDE SEQUENCE</scope>
    <source>
        <strain evidence="1">CBS 394.84</strain>
    </source>
</reference>
<protein>
    <submittedName>
        <fullName evidence="1">Uncharacterized protein</fullName>
    </submittedName>
</protein>
<comment type="caution">
    <text evidence="1">The sequence shown here is derived from an EMBL/GenBank/DDBJ whole genome shotgun (WGS) entry which is preliminary data.</text>
</comment>
<evidence type="ECO:0000313" key="2">
    <source>
        <dbReference type="Proteomes" id="UP000800039"/>
    </source>
</evidence>
<name>A0A9P4GF59_9PLEO</name>
<sequence>MDWRVRGMTTISRGQRAMRSLRFPIWSRRALEKPCLSGRHGYRSSTLGGSAGAWAAILQGIIASPLLSLLSTRAHHHDHHQREMPYTDRRLSLSPSATTCKNSFRLARLCPARLHSGQMSPMNTYLLLTQLALADSDNLAPHSNGPSTRAEGAKGAKCSRNTLPSLLVVAAMFHAPGRLVVGARLIRCSAAKSSNNCRTDEEASWCHSAFAGRALQGLAGGVLCSG</sequence>
<gene>
    <name evidence="1" type="ORF">K460DRAFT_357930</name>
</gene>
<proteinExistence type="predicted"/>
<evidence type="ECO:0000313" key="1">
    <source>
        <dbReference type="EMBL" id="KAF1844319.1"/>
    </source>
</evidence>